<dbReference type="SUPFAM" id="SSF53335">
    <property type="entry name" value="S-adenosyl-L-methionine-dependent methyltransferases"/>
    <property type="match status" value="1"/>
</dbReference>
<sequence>MTEIPLYYVRFLKPPPDEYVVGQHFTIVWAVESDLGDRAYWESLPIICSLQGCPQLGLRVLDVKKKKQTITTTSPLSRDITVTYDPFQGGGTVTRLVIEQLPGKPLPLGAKENIQFGMFLAPSARSSASGHSVWQNAYISSSSIWVIPTWSAPIHTTVAKQRHLNTLSGDQAERILRVNEKRIVRIREDTVQSIARHVWDCGLSMCQFLKEHKNELNYKALIELGSGTGLVGIYAAEVLRPHKVYLTDLADALGIMQQNVDLMKTKDIVSVRELPWGGVRQEEYRDVDLVLLTDVLYNQSSHDVLLDTLDWLLDNKNSRALLSYKERSPEERVFFEKVKQRQWVIERIMPTDSIFEFYWLYK</sequence>
<evidence type="ECO:0008006" key="3">
    <source>
        <dbReference type="Google" id="ProtNLM"/>
    </source>
</evidence>
<dbReference type="AlphaFoldDB" id="A0A2G4T0G7"/>
<evidence type="ECO:0000313" key="2">
    <source>
        <dbReference type="Proteomes" id="UP000242254"/>
    </source>
</evidence>
<evidence type="ECO:0000313" key="1">
    <source>
        <dbReference type="EMBL" id="PHZ14515.1"/>
    </source>
</evidence>
<organism evidence="1 2">
    <name type="scientific">Rhizopus microsporus ATCC 52813</name>
    <dbReference type="NCBI Taxonomy" id="1340429"/>
    <lineage>
        <taxon>Eukaryota</taxon>
        <taxon>Fungi</taxon>
        <taxon>Fungi incertae sedis</taxon>
        <taxon>Mucoromycota</taxon>
        <taxon>Mucoromycotina</taxon>
        <taxon>Mucoromycetes</taxon>
        <taxon>Mucorales</taxon>
        <taxon>Mucorineae</taxon>
        <taxon>Rhizopodaceae</taxon>
        <taxon>Rhizopus</taxon>
    </lineage>
</organism>
<dbReference type="Gene3D" id="3.40.50.150">
    <property type="entry name" value="Vaccinia Virus protein VP39"/>
    <property type="match status" value="1"/>
</dbReference>
<reference evidence="1 2" key="1">
    <citation type="journal article" date="2016" name="Proc. Natl. Acad. Sci. U.S.A.">
        <title>Lipid metabolic changes in an early divergent fungus govern the establishment of a mutualistic symbiosis with endobacteria.</title>
        <authorList>
            <person name="Lastovetsky O.A."/>
            <person name="Gaspar M.L."/>
            <person name="Mondo S.J."/>
            <person name="LaButti K.M."/>
            <person name="Sandor L."/>
            <person name="Grigoriev I.V."/>
            <person name="Henry S.A."/>
            <person name="Pawlowska T.E."/>
        </authorList>
    </citation>
    <scope>NUCLEOTIDE SEQUENCE [LARGE SCALE GENOMIC DNA]</scope>
    <source>
        <strain evidence="1 2">ATCC 52813</strain>
    </source>
</reference>
<dbReference type="Pfam" id="PF10294">
    <property type="entry name" value="Methyltransf_16"/>
    <property type="match status" value="1"/>
</dbReference>
<accession>A0A2G4T0G7</accession>
<dbReference type="PANTHER" id="PTHR14614">
    <property type="entry name" value="HEPATOCELLULAR CARCINOMA-ASSOCIATED ANTIGEN"/>
    <property type="match status" value="1"/>
</dbReference>
<dbReference type="GO" id="GO:0005829">
    <property type="term" value="C:cytosol"/>
    <property type="evidence" value="ECO:0007669"/>
    <property type="project" value="TreeGrafter"/>
</dbReference>
<dbReference type="EMBL" id="KZ303845">
    <property type="protein sequence ID" value="PHZ14515.1"/>
    <property type="molecule type" value="Genomic_DNA"/>
</dbReference>
<dbReference type="GeneID" id="35436120"/>
<dbReference type="STRING" id="1340429.A0A2G4T0G7"/>
<dbReference type="InterPro" id="IPR019410">
    <property type="entry name" value="Methyltransf_16"/>
</dbReference>
<dbReference type="PANTHER" id="PTHR14614:SF132">
    <property type="entry name" value="PROTEIN-LYSINE METHYLTRANSFERASE C42C1.13"/>
    <property type="match status" value="1"/>
</dbReference>
<dbReference type="InterPro" id="IPR029063">
    <property type="entry name" value="SAM-dependent_MTases_sf"/>
</dbReference>
<proteinExistence type="predicted"/>
<gene>
    <name evidence="1" type="ORF">RHIMIDRAFT_102434</name>
</gene>
<protein>
    <recommendedName>
        <fullName evidence="3">Methyltransferase-domain-containing protein</fullName>
    </recommendedName>
</protein>
<name>A0A2G4T0G7_RHIZD</name>
<dbReference type="RefSeq" id="XP_023468223.1">
    <property type="nucleotide sequence ID" value="XM_023605130.1"/>
</dbReference>
<dbReference type="Proteomes" id="UP000242254">
    <property type="component" value="Unassembled WGS sequence"/>
</dbReference>
<keyword evidence="2" id="KW-1185">Reference proteome</keyword>